<dbReference type="GO" id="GO:0016772">
    <property type="term" value="F:transferase activity, transferring phosphorus-containing groups"/>
    <property type="evidence" value="ECO:0007669"/>
    <property type="project" value="InterPro"/>
</dbReference>
<dbReference type="AlphaFoldDB" id="E3G1P8"/>
<evidence type="ECO:0000313" key="6">
    <source>
        <dbReference type="Proteomes" id="UP000006872"/>
    </source>
</evidence>
<dbReference type="PANTHER" id="PTHR24045">
    <property type="match status" value="1"/>
</dbReference>
<evidence type="ECO:0000259" key="4">
    <source>
        <dbReference type="Pfam" id="PF11380"/>
    </source>
</evidence>
<dbReference type="InterPro" id="IPR021520">
    <property type="entry name" value="Stealth_CR2"/>
</dbReference>
<keyword evidence="6" id="KW-1185">Reference proteome</keyword>
<evidence type="ECO:0000313" key="5">
    <source>
        <dbReference type="EMBL" id="ADO46853.1"/>
    </source>
</evidence>
<evidence type="ECO:0000256" key="3">
    <source>
        <dbReference type="ARBA" id="ARBA00023169"/>
    </source>
</evidence>
<accession>E3G1P8</accession>
<feature type="domain" description="Stealth protein CR2 conserved region 2" evidence="4">
    <location>
        <begin position="96"/>
        <end position="199"/>
    </location>
</feature>
<keyword evidence="2" id="KW-0808">Transferase</keyword>
<organism evidence="5 6">
    <name type="scientific">Enterobacter lignolyticus (strain SCF1)</name>
    <dbReference type="NCBI Taxonomy" id="701347"/>
    <lineage>
        <taxon>Bacteria</taxon>
        <taxon>Pseudomonadati</taxon>
        <taxon>Pseudomonadota</taxon>
        <taxon>Gammaproteobacteria</taxon>
        <taxon>Enterobacterales</taxon>
        <taxon>Enterobacteriaceae</taxon>
        <taxon>Pluralibacter</taxon>
    </lineage>
</organism>
<dbReference type="PANTHER" id="PTHR24045:SF0">
    <property type="entry name" value="N-ACETYLGLUCOSAMINE-1-PHOSPHOTRANSFERASE SUBUNITS ALPHA_BETA"/>
    <property type="match status" value="1"/>
</dbReference>
<dbReference type="eggNOG" id="COG0438">
    <property type="taxonomic scope" value="Bacteria"/>
</dbReference>
<dbReference type="STRING" id="701347.Entcl_0576"/>
<gene>
    <name evidence="5" type="ordered locus">Entcl_0576</name>
</gene>
<dbReference type="InterPro" id="IPR047141">
    <property type="entry name" value="Stealth"/>
</dbReference>
<evidence type="ECO:0000256" key="2">
    <source>
        <dbReference type="ARBA" id="ARBA00022679"/>
    </source>
</evidence>
<proteinExistence type="inferred from homology"/>
<dbReference type="RefSeq" id="WP_013364606.1">
    <property type="nucleotide sequence ID" value="NC_014618.1"/>
</dbReference>
<dbReference type="KEGG" id="esc:Entcl_0576"/>
<dbReference type="HOGENOM" id="CLU_043224_1_0_6"/>
<evidence type="ECO:0000256" key="1">
    <source>
        <dbReference type="ARBA" id="ARBA00007583"/>
    </source>
</evidence>
<dbReference type="GO" id="GO:0000271">
    <property type="term" value="P:polysaccharide biosynthetic process"/>
    <property type="evidence" value="ECO:0007669"/>
    <property type="project" value="UniProtKB-KW"/>
</dbReference>
<dbReference type="Pfam" id="PF11380">
    <property type="entry name" value="Stealth_CR2"/>
    <property type="match status" value="1"/>
</dbReference>
<dbReference type="EMBL" id="CP002272">
    <property type="protein sequence ID" value="ADO46853.1"/>
    <property type="molecule type" value="Genomic_DNA"/>
</dbReference>
<comment type="similarity">
    <text evidence="1">Belongs to the stealth family.</text>
</comment>
<keyword evidence="3" id="KW-0270">Exopolysaccharide synthesis</keyword>
<sequence length="362" mass="42458">MLRKLKKAITKPHIYLRDSLLNKYPLHLTQGGGIFLGENHIIDICNCIESPFSPDFDIDIVYTWVTSKDDKWRKKRDLCSVEWSGRTVPFAMEESRFDDHSEIYYSLISVSKFMPWVRNIYIVTDGQLPVIPTTIRDKTFIIDHKQIIPEKFLPTFNSHVIEACLHKINGLSEHFIYFNDDFFVSREVSASHFFQSNDIASIFIGNKWIDRGNNTTATSVACNNCNRLFLERFGQTFSQYLIHTYVPLRKSYYLLAYKLWEDEIFSFLSNKFRAETDLNMATFFVPYLQFLFSAASPMIDISYYFNIRSPAASFFYNRLLDAKTTNNRPHSFCANDFSSNEFPKINCHDEFNEFAKRFYGCL</sequence>
<dbReference type="Proteomes" id="UP000006872">
    <property type="component" value="Chromosome"/>
</dbReference>
<name>E3G1P8_ENTLS</name>
<reference evidence="5 6" key="2">
    <citation type="journal article" date="2011" name="Stand. Genomic Sci.">
        <title>Complete genome sequence of 'Enterobacter lignolyticus' SCF1.</title>
        <authorList>
            <person name="Deangelis K.M."/>
            <person name="D'Haeseleer P."/>
            <person name="Chivian D."/>
            <person name="Fortney J.L."/>
            <person name="Khudyakov J."/>
            <person name="Simmons B."/>
            <person name="Woo H."/>
            <person name="Arkin A.P."/>
            <person name="Davenport K.W."/>
            <person name="Goodwin L."/>
            <person name="Chen A."/>
            <person name="Ivanova N."/>
            <person name="Kyrpides N.C."/>
            <person name="Mavromatis K."/>
            <person name="Woyke T."/>
            <person name="Hazen T.C."/>
        </authorList>
    </citation>
    <scope>NUCLEOTIDE SEQUENCE [LARGE SCALE GENOMIC DNA]</scope>
    <source>
        <strain evidence="5 6">SCF1</strain>
    </source>
</reference>
<reference evidence="6" key="1">
    <citation type="submission" date="2010-10" db="EMBL/GenBank/DDBJ databases">
        <title>Complete sequence of Enterobacter cloacae SCF1.</title>
        <authorList>
            <consortium name="US DOE Joint Genome Institute"/>
            <person name="Lucas S."/>
            <person name="Copeland A."/>
            <person name="Lapidus A."/>
            <person name="Cheng J.-F."/>
            <person name="Bruce D."/>
            <person name="Goodwin L."/>
            <person name="Pitluck S."/>
            <person name="Davenport K."/>
            <person name="Detter J.C."/>
            <person name="Han C."/>
            <person name="Tapia R."/>
            <person name="Land M."/>
            <person name="Hauser L."/>
            <person name="Chang Y.-J."/>
            <person name="Jeffries C."/>
            <person name="Kyrpides N."/>
            <person name="Ivanova N."/>
            <person name="Mikhailova N."/>
            <person name="DeAngelis K."/>
            <person name="Arkin A.P."/>
            <person name="Chivian D."/>
            <person name="Edwards B."/>
            <person name="Woo H."/>
            <person name="Hazen T.C."/>
            <person name="Woyke T."/>
        </authorList>
    </citation>
    <scope>NUCLEOTIDE SEQUENCE [LARGE SCALE GENOMIC DNA]</scope>
    <source>
        <strain evidence="6">SCF1</strain>
    </source>
</reference>
<protein>
    <recommendedName>
        <fullName evidence="4">Stealth protein CR2 conserved region 2 domain-containing protein</fullName>
    </recommendedName>
</protein>